<keyword evidence="4" id="KW-0862">Zinc</keyword>
<evidence type="ECO:0000259" key="5">
    <source>
        <dbReference type="PROSITE" id="PS51747"/>
    </source>
</evidence>
<keyword evidence="3" id="KW-0378">Hydrolase</keyword>
<dbReference type="GO" id="GO:0047974">
    <property type="term" value="F:guanosine deaminase activity"/>
    <property type="evidence" value="ECO:0007669"/>
    <property type="project" value="TreeGrafter"/>
</dbReference>
<accession>A0A1I2MR52</accession>
<dbReference type="SUPFAM" id="SSF53927">
    <property type="entry name" value="Cytidine deaminase-like"/>
    <property type="match status" value="1"/>
</dbReference>
<dbReference type="CDD" id="cd01285">
    <property type="entry name" value="nucleoside_deaminase"/>
    <property type="match status" value="1"/>
</dbReference>
<evidence type="ECO:0000313" key="7">
    <source>
        <dbReference type="Proteomes" id="UP000199116"/>
    </source>
</evidence>
<dbReference type="FunFam" id="3.40.140.10:FF:000011">
    <property type="entry name" value="tRNA-specific adenosine deaminase"/>
    <property type="match status" value="1"/>
</dbReference>
<dbReference type="Gene3D" id="3.40.140.10">
    <property type="entry name" value="Cytidine Deaminase, domain 2"/>
    <property type="match status" value="1"/>
</dbReference>
<dbReference type="InterPro" id="IPR002125">
    <property type="entry name" value="CMP_dCMP_dom"/>
</dbReference>
<dbReference type="PROSITE" id="PS51747">
    <property type="entry name" value="CYT_DCMP_DEAMINASES_2"/>
    <property type="match status" value="1"/>
</dbReference>
<dbReference type="InterPro" id="IPR016192">
    <property type="entry name" value="APOBEC/CMP_deaminase_Zn-bd"/>
</dbReference>
<dbReference type="AlphaFoldDB" id="A0A1I2MR52"/>
<keyword evidence="2" id="KW-0479">Metal-binding</keyword>
<organism evidence="6 7">
    <name type="scientific">Salegentibacter agarivorans</name>
    <dbReference type="NCBI Taxonomy" id="345907"/>
    <lineage>
        <taxon>Bacteria</taxon>
        <taxon>Pseudomonadati</taxon>
        <taxon>Bacteroidota</taxon>
        <taxon>Flavobacteriia</taxon>
        <taxon>Flavobacteriales</taxon>
        <taxon>Flavobacteriaceae</taxon>
        <taxon>Salegentibacter</taxon>
    </lineage>
</organism>
<evidence type="ECO:0000256" key="3">
    <source>
        <dbReference type="ARBA" id="ARBA00022801"/>
    </source>
</evidence>
<reference evidence="7" key="1">
    <citation type="submission" date="2016-10" db="EMBL/GenBank/DDBJ databases">
        <authorList>
            <person name="Varghese N."/>
            <person name="Submissions S."/>
        </authorList>
    </citation>
    <scope>NUCLEOTIDE SEQUENCE [LARGE SCALE GENOMIC DNA]</scope>
    <source>
        <strain evidence="7">DSM 23515</strain>
    </source>
</reference>
<dbReference type="GO" id="GO:0006152">
    <property type="term" value="P:purine nucleoside catabolic process"/>
    <property type="evidence" value="ECO:0007669"/>
    <property type="project" value="TreeGrafter"/>
</dbReference>
<protein>
    <submittedName>
        <fullName evidence="6">tRNA(Arg) A34 adenosine deaminase TadA</fullName>
    </submittedName>
</protein>
<comment type="similarity">
    <text evidence="1">Belongs to the cytidine and deoxycytidylate deaminase family.</text>
</comment>
<name>A0A1I2MR52_9FLAO</name>
<dbReference type="RefSeq" id="WP_075325707.1">
    <property type="nucleotide sequence ID" value="NZ_FOOH01000015.1"/>
</dbReference>
<gene>
    <name evidence="6" type="ORF">SAMN04488033_11533</name>
</gene>
<proteinExistence type="inferred from homology"/>
<dbReference type="PANTHER" id="PTHR11079">
    <property type="entry name" value="CYTOSINE DEAMINASE FAMILY MEMBER"/>
    <property type="match status" value="1"/>
</dbReference>
<dbReference type="EMBL" id="FOOH01000015">
    <property type="protein sequence ID" value="SFF93370.1"/>
    <property type="molecule type" value="Genomic_DNA"/>
</dbReference>
<keyword evidence="7" id="KW-1185">Reference proteome</keyword>
<dbReference type="GO" id="GO:0008270">
    <property type="term" value="F:zinc ion binding"/>
    <property type="evidence" value="ECO:0007669"/>
    <property type="project" value="InterPro"/>
</dbReference>
<dbReference type="Pfam" id="PF00383">
    <property type="entry name" value="dCMP_cyt_deam_1"/>
    <property type="match status" value="1"/>
</dbReference>
<dbReference type="PANTHER" id="PTHR11079:SF161">
    <property type="entry name" value="CMP_DCMP-TYPE DEAMINASE DOMAIN-CONTAINING PROTEIN"/>
    <property type="match status" value="1"/>
</dbReference>
<feature type="domain" description="CMP/dCMP-type deaminase" evidence="5">
    <location>
        <begin position="3"/>
        <end position="115"/>
    </location>
</feature>
<evidence type="ECO:0000313" key="6">
    <source>
        <dbReference type="EMBL" id="SFF93370.1"/>
    </source>
</evidence>
<dbReference type="PROSITE" id="PS00903">
    <property type="entry name" value="CYT_DCMP_DEAMINASES_1"/>
    <property type="match status" value="1"/>
</dbReference>
<dbReference type="InterPro" id="IPR016193">
    <property type="entry name" value="Cytidine_deaminase-like"/>
</dbReference>
<evidence type="ECO:0000256" key="4">
    <source>
        <dbReference type="ARBA" id="ARBA00022833"/>
    </source>
</evidence>
<sequence>MKKDHSYFLKRAIQLAEEGMDKGQGGPFGAVIVKDGEIIAEANNKVTASNDPTAHAEVVAIRKACEKLQDFQLENCILYTSCEPCPMCLGAIYWARPKKVYYALTREDAAKIGFDDQFIYDEIALKMDDRKIPFENLMREEGLPIFQKWEAKGDRVDY</sequence>
<evidence type="ECO:0000256" key="1">
    <source>
        <dbReference type="ARBA" id="ARBA00006576"/>
    </source>
</evidence>
<dbReference type="Proteomes" id="UP000199116">
    <property type="component" value="Unassembled WGS sequence"/>
</dbReference>
<evidence type="ECO:0000256" key="2">
    <source>
        <dbReference type="ARBA" id="ARBA00022723"/>
    </source>
</evidence>